<dbReference type="AlphaFoldDB" id="A0A6V7VHM2"/>
<dbReference type="Proteomes" id="UP000580250">
    <property type="component" value="Unassembled WGS sequence"/>
</dbReference>
<proteinExistence type="predicted"/>
<dbReference type="EMBL" id="CAJEWN010000235">
    <property type="protein sequence ID" value="CAD2174450.1"/>
    <property type="molecule type" value="Genomic_DNA"/>
</dbReference>
<evidence type="ECO:0000313" key="1">
    <source>
        <dbReference type="EMBL" id="CAD2174450.1"/>
    </source>
</evidence>
<name>A0A6V7VHM2_MELEN</name>
<sequence>MIWELLQPWIPCLLNILLSDVNLENPVIKEVGINLFKVEAQIDLIIRISENYVWLSFYIVPSKKLLQKFWPKNWWEENYFRKSELKLLIDGNFIMASPLSNNVLSDMDGHHKLFDIKDMPYSVKINECTSNHSFFRFRFKLYHGARNFIIKLLNGVEEENPYIGTIVYSLVVDDNLKNVAIKTKNCTTCCETIFDREGCGCQNFTSDIFANGKLFEVSLNITGDINKSKFYLSVNGRCLKNFTVTTNFHIWKINKLLVSSKFYKNHFNIKARITVSNFKN</sequence>
<accession>A0A6V7VHM2</accession>
<reference evidence="1 2" key="1">
    <citation type="submission" date="2020-08" db="EMBL/GenBank/DDBJ databases">
        <authorList>
            <person name="Koutsovoulos G."/>
            <person name="Danchin GJ E."/>
        </authorList>
    </citation>
    <scope>NUCLEOTIDE SEQUENCE [LARGE SCALE GENOMIC DNA]</scope>
</reference>
<gene>
    <name evidence="1" type="ORF">MENT_LOCUS26111</name>
</gene>
<protein>
    <submittedName>
        <fullName evidence="1">Uncharacterized protein</fullName>
    </submittedName>
</protein>
<evidence type="ECO:0000313" key="2">
    <source>
        <dbReference type="Proteomes" id="UP000580250"/>
    </source>
</evidence>
<organism evidence="1 2">
    <name type="scientific">Meloidogyne enterolobii</name>
    <name type="common">Root-knot nematode worm</name>
    <name type="synonym">Meloidogyne mayaguensis</name>
    <dbReference type="NCBI Taxonomy" id="390850"/>
    <lineage>
        <taxon>Eukaryota</taxon>
        <taxon>Metazoa</taxon>
        <taxon>Ecdysozoa</taxon>
        <taxon>Nematoda</taxon>
        <taxon>Chromadorea</taxon>
        <taxon>Rhabditida</taxon>
        <taxon>Tylenchina</taxon>
        <taxon>Tylenchomorpha</taxon>
        <taxon>Tylenchoidea</taxon>
        <taxon>Meloidogynidae</taxon>
        <taxon>Meloidogyninae</taxon>
        <taxon>Meloidogyne</taxon>
    </lineage>
</organism>
<comment type="caution">
    <text evidence="1">The sequence shown here is derived from an EMBL/GenBank/DDBJ whole genome shotgun (WGS) entry which is preliminary data.</text>
</comment>